<name>A0A5K1JE83_9ACTN</name>
<reference evidence="1 2" key="1">
    <citation type="submission" date="2019-10" db="EMBL/GenBank/DDBJ databases">
        <authorList>
            <person name="Wolf R A."/>
        </authorList>
    </citation>
    <scope>NUCLEOTIDE SEQUENCE [LARGE SCALE GENOMIC DNA]</scope>
    <source>
        <strain evidence="1">Collinsella_aerofaciens_AK_138A</strain>
    </source>
</reference>
<evidence type="ECO:0000313" key="2">
    <source>
        <dbReference type="Proteomes" id="UP000330807"/>
    </source>
</evidence>
<organism evidence="1 2">
    <name type="scientific">Collinsella aerofaciens</name>
    <dbReference type="NCBI Taxonomy" id="74426"/>
    <lineage>
        <taxon>Bacteria</taxon>
        <taxon>Bacillati</taxon>
        <taxon>Actinomycetota</taxon>
        <taxon>Coriobacteriia</taxon>
        <taxon>Coriobacteriales</taxon>
        <taxon>Coriobacteriaceae</taxon>
        <taxon>Collinsella</taxon>
    </lineage>
</organism>
<accession>A0A5K1JE83</accession>
<sequence length="94" mass="10683">MKRQKTVEAYTCDCCGAEIDDRAEASITVRCNGDICYEWWAKGDYCERCADMLVDAITTAIPVPERYEDKFRDQETCVACEVGLINNQRELGSE</sequence>
<gene>
    <name evidence="1" type="ORF">LMKDKBCB_02284</name>
</gene>
<dbReference type="RefSeq" id="WP_156064205.1">
    <property type="nucleotide sequence ID" value="NZ_CABWIH010000058.1"/>
</dbReference>
<evidence type="ECO:0000313" key="1">
    <source>
        <dbReference type="EMBL" id="VWM02384.1"/>
    </source>
</evidence>
<protein>
    <submittedName>
        <fullName evidence="1">Uncharacterized protein</fullName>
    </submittedName>
</protein>
<dbReference type="Proteomes" id="UP000330807">
    <property type="component" value="Unassembled WGS sequence"/>
</dbReference>
<proteinExistence type="predicted"/>
<dbReference type="AlphaFoldDB" id="A0A5K1JE83"/>
<dbReference type="EMBL" id="CABWIH010000058">
    <property type="protein sequence ID" value="VWM02384.1"/>
    <property type="molecule type" value="Genomic_DNA"/>
</dbReference>